<dbReference type="Pfam" id="PF01531">
    <property type="entry name" value="Glyco_transf_11"/>
    <property type="match status" value="1"/>
</dbReference>
<dbReference type="Proteomes" id="UP000287687">
    <property type="component" value="Unassembled WGS sequence"/>
</dbReference>
<dbReference type="RefSeq" id="WP_128442572.1">
    <property type="nucleotide sequence ID" value="NZ_SBIP01000002.1"/>
</dbReference>
<protein>
    <recommendedName>
        <fullName evidence="5">Glycosyl transferase family 11</fullName>
    </recommendedName>
</protein>
<dbReference type="OrthoDB" id="456767at2"/>
<keyword evidence="4" id="KW-1185">Reference proteome</keyword>
<keyword evidence="2" id="KW-0808">Transferase</keyword>
<dbReference type="GO" id="GO:0016020">
    <property type="term" value="C:membrane"/>
    <property type="evidence" value="ECO:0007669"/>
    <property type="project" value="InterPro"/>
</dbReference>
<accession>A0A3S3RUQ6</accession>
<dbReference type="GO" id="GO:0008107">
    <property type="term" value="F:galactoside 2-alpha-L-fucosyltransferase activity"/>
    <property type="evidence" value="ECO:0007669"/>
    <property type="project" value="InterPro"/>
</dbReference>
<keyword evidence="1" id="KW-0328">Glycosyltransferase</keyword>
<organism evidence="3 4">
    <name type="scientific">Neorhizobium lilium</name>
    <dbReference type="NCBI Taxonomy" id="2503024"/>
    <lineage>
        <taxon>Bacteria</taxon>
        <taxon>Pseudomonadati</taxon>
        <taxon>Pseudomonadota</taxon>
        <taxon>Alphaproteobacteria</taxon>
        <taxon>Hyphomicrobiales</taxon>
        <taxon>Rhizobiaceae</taxon>
        <taxon>Rhizobium/Agrobacterium group</taxon>
        <taxon>Neorhizobium</taxon>
    </lineage>
</organism>
<gene>
    <name evidence="3" type="ORF">EPK99_08315</name>
</gene>
<dbReference type="InterPro" id="IPR002516">
    <property type="entry name" value="Glyco_trans_11"/>
</dbReference>
<dbReference type="EMBL" id="SBIP01000002">
    <property type="protein sequence ID" value="RWX78595.1"/>
    <property type="molecule type" value="Genomic_DNA"/>
</dbReference>
<proteinExistence type="predicted"/>
<comment type="caution">
    <text evidence="3">The sequence shown here is derived from an EMBL/GenBank/DDBJ whole genome shotgun (WGS) entry which is preliminary data.</text>
</comment>
<name>A0A3S3RUQ6_9HYPH</name>
<reference evidence="3 4" key="1">
    <citation type="submission" date="2019-01" db="EMBL/GenBank/DDBJ databases">
        <title>The draft genome of Rhizobium sp. 24NR.</title>
        <authorList>
            <person name="Liu L."/>
            <person name="Liang L."/>
            <person name="Shi S."/>
            <person name="Xu L."/>
            <person name="Wang X."/>
            <person name="Li L."/>
            <person name="Zhang X."/>
        </authorList>
    </citation>
    <scope>NUCLEOTIDE SEQUENCE [LARGE SCALE GENOMIC DNA]</scope>
    <source>
        <strain evidence="3 4">24NR</strain>
    </source>
</reference>
<evidence type="ECO:0000256" key="1">
    <source>
        <dbReference type="ARBA" id="ARBA00022676"/>
    </source>
</evidence>
<evidence type="ECO:0000313" key="3">
    <source>
        <dbReference type="EMBL" id="RWX78595.1"/>
    </source>
</evidence>
<evidence type="ECO:0000313" key="4">
    <source>
        <dbReference type="Proteomes" id="UP000287687"/>
    </source>
</evidence>
<evidence type="ECO:0000256" key="2">
    <source>
        <dbReference type="ARBA" id="ARBA00022679"/>
    </source>
</evidence>
<dbReference type="AlphaFoldDB" id="A0A3S3RUQ6"/>
<evidence type="ECO:0008006" key="5">
    <source>
        <dbReference type="Google" id="ProtNLM"/>
    </source>
</evidence>
<sequence>MTQFLRVRPAGRTANQLLQYLFAANLQRLVADLEVYGYDLPEWNLVSEKPAHPPARELRLTGQNLFCEDIVGLMRRKIVSNFVLSGLGFRMSNYAPVEFYRPRIVANLPHIKGYGDEHVVFHIRGGDILESAHPDYYPVPFSYIDAVLSRANAAPVFVGELDENYYSTRLRARYPDAIFSPPASPLEDFETMRRSRQIAIAISSFSWLAAWLSEADTIHLPVAGMLDPDLRPDIDLLPEDDARYSFYHFDPFRWNATPADIESLWQTREHRLLSREEIRTLKQNALQKIRLRRQWRKIKLHARARLLAMR</sequence>
<dbReference type="GO" id="GO:0005975">
    <property type="term" value="P:carbohydrate metabolic process"/>
    <property type="evidence" value="ECO:0007669"/>
    <property type="project" value="InterPro"/>
</dbReference>